<dbReference type="AlphaFoldDB" id="A0A2I0WE24"/>
<dbReference type="Proteomes" id="UP000233837">
    <property type="component" value="Unassembled WGS sequence"/>
</dbReference>
<accession>A0A2I0WE24</accession>
<protein>
    <submittedName>
        <fullName evidence="2">Uncharacterized protein</fullName>
    </submittedName>
</protein>
<evidence type="ECO:0000256" key="1">
    <source>
        <dbReference type="SAM" id="SignalP"/>
    </source>
</evidence>
<name>A0A2I0WE24_9ASPA</name>
<organism evidence="2 3">
    <name type="scientific">Dendrobium catenatum</name>
    <dbReference type="NCBI Taxonomy" id="906689"/>
    <lineage>
        <taxon>Eukaryota</taxon>
        <taxon>Viridiplantae</taxon>
        <taxon>Streptophyta</taxon>
        <taxon>Embryophyta</taxon>
        <taxon>Tracheophyta</taxon>
        <taxon>Spermatophyta</taxon>
        <taxon>Magnoliopsida</taxon>
        <taxon>Liliopsida</taxon>
        <taxon>Asparagales</taxon>
        <taxon>Orchidaceae</taxon>
        <taxon>Epidendroideae</taxon>
        <taxon>Malaxideae</taxon>
        <taxon>Dendrobiinae</taxon>
        <taxon>Dendrobium</taxon>
    </lineage>
</organism>
<reference evidence="2 3" key="2">
    <citation type="journal article" date="2017" name="Nature">
        <title>The Apostasia genome and the evolution of orchids.</title>
        <authorList>
            <person name="Zhang G.Q."/>
            <person name="Liu K.W."/>
            <person name="Li Z."/>
            <person name="Lohaus R."/>
            <person name="Hsiao Y.Y."/>
            <person name="Niu S.C."/>
            <person name="Wang J.Y."/>
            <person name="Lin Y.C."/>
            <person name="Xu Q."/>
            <person name="Chen L.J."/>
            <person name="Yoshida K."/>
            <person name="Fujiwara S."/>
            <person name="Wang Z.W."/>
            <person name="Zhang Y.Q."/>
            <person name="Mitsuda N."/>
            <person name="Wang M."/>
            <person name="Liu G.H."/>
            <person name="Pecoraro L."/>
            <person name="Huang H.X."/>
            <person name="Xiao X.J."/>
            <person name="Lin M."/>
            <person name="Wu X.Y."/>
            <person name="Wu W.L."/>
            <person name="Chen Y.Y."/>
            <person name="Chang S.B."/>
            <person name="Sakamoto S."/>
            <person name="Ohme-Takagi M."/>
            <person name="Yagi M."/>
            <person name="Zeng S.J."/>
            <person name="Shen C.Y."/>
            <person name="Yeh C.M."/>
            <person name="Luo Y.B."/>
            <person name="Tsai W.C."/>
            <person name="Van de Peer Y."/>
            <person name="Liu Z.J."/>
        </authorList>
    </citation>
    <scope>NUCLEOTIDE SEQUENCE [LARGE SCALE GENOMIC DNA]</scope>
    <source>
        <tissue evidence="2">The whole plant</tissue>
    </source>
</reference>
<feature type="chain" id="PRO_5014119568" evidence="1">
    <location>
        <begin position="24"/>
        <end position="76"/>
    </location>
</feature>
<keyword evidence="3" id="KW-1185">Reference proteome</keyword>
<keyword evidence="1" id="KW-0732">Signal</keyword>
<reference evidence="2 3" key="1">
    <citation type="journal article" date="2016" name="Sci. Rep.">
        <title>The Dendrobium catenatum Lindl. genome sequence provides insights into polysaccharide synthase, floral development and adaptive evolution.</title>
        <authorList>
            <person name="Zhang G.Q."/>
            <person name="Xu Q."/>
            <person name="Bian C."/>
            <person name="Tsai W.C."/>
            <person name="Yeh C.M."/>
            <person name="Liu K.W."/>
            <person name="Yoshida K."/>
            <person name="Zhang L.S."/>
            <person name="Chang S.B."/>
            <person name="Chen F."/>
            <person name="Shi Y."/>
            <person name="Su Y.Y."/>
            <person name="Zhang Y.Q."/>
            <person name="Chen L.J."/>
            <person name="Yin Y."/>
            <person name="Lin M."/>
            <person name="Huang H."/>
            <person name="Deng H."/>
            <person name="Wang Z.W."/>
            <person name="Zhu S.L."/>
            <person name="Zhao X."/>
            <person name="Deng C."/>
            <person name="Niu S.C."/>
            <person name="Huang J."/>
            <person name="Wang M."/>
            <person name="Liu G.H."/>
            <person name="Yang H.J."/>
            <person name="Xiao X.J."/>
            <person name="Hsiao Y.Y."/>
            <person name="Wu W.L."/>
            <person name="Chen Y.Y."/>
            <person name="Mitsuda N."/>
            <person name="Ohme-Takagi M."/>
            <person name="Luo Y.B."/>
            <person name="Van de Peer Y."/>
            <person name="Liu Z.J."/>
        </authorList>
    </citation>
    <scope>NUCLEOTIDE SEQUENCE [LARGE SCALE GENOMIC DNA]</scope>
    <source>
        <tissue evidence="2">The whole plant</tissue>
    </source>
</reference>
<gene>
    <name evidence="2" type="ORF">MA16_Dca021217</name>
</gene>
<sequence>MGKVVILLMISWLFAMLAERNLGKERMSSCTGGTAFCSHKCGNKQMLFDNQMENSYHYEPPFWLLLEGLKGRYFAT</sequence>
<evidence type="ECO:0000313" key="3">
    <source>
        <dbReference type="Proteomes" id="UP000233837"/>
    </source>
</evidence>
<proteinExistence type="predicted"/>
<evidence type="ECO:0000313" key="2">
    <source>
        <dbReference type="EMBL" id="PKU73905.1"/>
    </source>
</evidence>
<feature type="signal peptide" evidence="1">
    <location>
        <begin position="1"/>
        <end position="23"/>
    </location>
</feature>
<dbReference type="EMBL" id="KZ502717">
    <property type="protein sequence ID" value="PKU73905.1"/>
    <property type="molecule type" value="Genomic_DNA"/>
</dbReference>